<evidence type="ECO:0000256" key="2">
    <source>
        <dbReference type="SAM" id="SignalP"/>
    </source>
</evidence>
<dbReference type="Proteomes" id="UP000245956">
    <property type="component" value="Unassembled WGS sequence"/>
</dbReference>
<feature type="region of interest" description="Disordered" evidence="1">
    <location>
        <begin position="260"/>
        <end position="282"/>
    </location>
</feature>
<feature type="compositionally biased region" description="Polar residues" evidence="1">
    <location>
        <begin position="23"/>
        <end position="32"/>
    </location>
</feature>
<dbReference type="AlphaFoldDB" id="A0A2U3DZS6"/>
<keyword evidence="2" id="KW-0732">Signal</keyword>
<accession>A0A2U3DZS6</accession>
<comment type="caution">
    <text evidence="3">The sequence shown here is derived from an EMBL/GenBank/DDBJ whole genome shotgun (WGS) entry which is preliminary data.</text>
</comment>
<gene>
    <name evidence="3" type="ORF">PCL_02664</name>
</gene>
<dbReference type="EMBL" id="LCWV01000017">
    <property type="protein sequence ID" value="PWI67743.1"/>
    <property type="molecule type" value="Genomic_DNA"/>
</dbReference>
<feature type="compositionally biased region" description="Low complexity" evidence="1">
    <location>
        <begin position="417"/>
        <end position="431"/>
    </location>
</feature>
<feature type="signal peptide" evidence="2">
    <location>
        <begin position="1"/>
        <end position="18"/>
    </location>
</feature>
<feature type="compositionally biased region" description="Basic and acidic residues" evidence="1">
    <location>
        <begin position="305"/>
        <end position="314"/>
    </location>
</feature>
<feature type="chain" id="PRO_5015396808" evidence="2">
    <location>
        <begin position="19"/>
        <end position="459"/>
    </location>
</feature>
<organism evidence="3 4">
    <name type="scientific">Purpureocillium lilacinum</name>
    <name type="common">Paecilomyces lilacinus</name>
    <dbReference type="NCBI Taxonomy" id="33203"/>
    <lineage>
        <taxon>Eukaryota</taxon>
        <taxon>Fungi</taxon>
        <taxon>Dikarya</taxon>
        <taxon>Ascomycota</taxon>
        <taxon>Pezizomycotina</taxon>
        <taxon>Sordariomycetes</taxon>
        <taxon>Hypocreomycetidae</taxon>
        <taxon>Hypocreales</taxon>
        <taxon>Ophiocordycipitaceae</taxon>
        <taxon>Purpureocillium</taxon>
    </lineage>
</organism>
<name>A0A2U3DZS6_PURLI</name>
<reference evidence="3 4" key="1">
    <citation type="journal article" date="2016" name="Front. Microbiol.">
        <title>Genome and transcriptome sequences reveal the specific parasitism of the nematophagous Purpureocillium lilacinum 36-1.</title>
        <authorList>
            <person name="Xie J."/>
            <person name="Li S."/>
            <person name="Mo C."/>
            <person name="Xiao X."/>
            <person name="Peng D."/>
            <person name="Wang G."/>
            <person name="Xiao Y."/>
        </authorList>
    </citation>
    <scope>NUCLEOTIDE SEQUENCE [LARGE SCALE GENOMIC DNA]</scope>
    <source>
        <strain evidence="3 4">36-1</strain>
    </source>
</reference>
<evidence type="ECO:0000256" key="1">
    <source>
        <dbReference type="SAM" id="MobiDB-lite"/>
    </source>
</evidence>
<evidence type="ECO:0000313" key="3">
    <source>
        <dbReference type="EMBL" id="PWI67743.1"/>
    </source>
</evidence>
<feature type="region of interest" description="Disordered" evidence="1">
    <location>
        <begin position="22"/>
        <end position="45"/>
    </location>
</feature>
<feature type="compositionally biased region" description="Basic and acidic residues" evidence="1">
    <location>
        <begin position="432"/>
        <end position="446"/>
    </location>
</feature>
<evidence type="ECO:0000313" key="4">
    <source>
        <dbReference type="Proteomes" id="UP000245956"/>
    </source>
</evidence>
<feature type="region of interest" description="Disordered" evidence="1">
    <location>
        <begin position="305"/>
        <end position="336"/>
    </location>
</feature>
<proteinExistence type="predicted"/>
<sequence length="459" mass="49700">MFILFHLALTSLAAPATGAESPLSISAASPRSTVAPGGTQARRLHGSASPPFFARLLQKKPSGSSIAMHRGVQEYQPRRWKRTSGRHVPLGLARLADQLAANTDHNIWWMHMDGHTKAPLQLSRVSGEQEGGWGGIMAGMDQEALERSAGPSGRDWRPGQKLLTVPLARSLSASGRGVWISSRGAGDVNVAGDGWAGRQRAQEPRYVRFPSCMIRHPAAKATARFSGSPCLPSRAAFLGLEAPEWDESRCSMTQRAAYAARSSEHDRGGRRRPTGWALDRAEGRSSTQITAWMDMLQGTTSCELARPRARDRDGQRRRHRGRAKLAEASATRRARRTCPRAYGSAWRPGLTITVMGTHAGGHVHVHAMPCHGASTQGPDMGEVDSSAAARVDWTDAAAPWPPTACADHGKRPRWDPPYDAAAAATPLAHRPPLVDDDGRIRTERLARRGGACGQQLQQQ</sequence>
<protein>
    <submittedName>
        <fullName evidence="3">Uncharacterized protein</fullName>
    </submittedName>
</protein>
<feature type="region of interest" description="Disordered" evidence="1">
    <location>
        <begin position="417"/>
        <end position="459"/>
    </location>
</feature>